<organism evidence="2 3">
    <name type="scientific">Coprothermobacter proteolyticus (strain ATCC 35245 / DSM 5265 / OCM 4 / BT)</name>
    <dbReference type="NCBI Taxonomy" id="309798"/>
    <lineage>
        <taxon>Bacteria</taxon>
        <taxon>Pseudomonadati</taxon>
        <taxon>Coprothermobacterota</taxon>
        <taxon>Coprothermobacteria</taxon>
        <taxon>Coprothermobacterales</taxon>
        <taxon>Coprothermobacteraceae</taxon>
        <taxon>Coprothermobacter</taxon>
    </lineage>
</organism>
<dbReference type="AlphaFoldDB" id="B5Y9R8"/>
<dbReference type="EMBL" id="CP001145">
    <property type="protein sequence ID" value="ACI16943.1"/>
    <property type="molecule type" value="Genomic_DNA"/>
</dbReference>
<name>B5Y9R8_COPPD</name>
<dbReference type="HOGENOM" id="CLU_172457_1_0_9"/>
<dbReference type="RefSeq" id="WP_012543595.1">
    <property type="nucleotide sequence ID" value="NC_011295.1"/>
</dbReference>
<evidence type="ECO:0000259" key="1">
    <source>
        <dbReference type="Pfam" id="PF04324"/>
    </source>
</evidence>
<accession>B5Y9R8</accession>
<dbReference type="eggNOG" id="COG1251">
    <property type="taxonomic scope" value="Bacteria"/>
</dbReference>
<dbReference type="GO" id="GO:0016491">
    <property type="term" value="F:oxidoreductase activity"/>
    <property type="evidence" value="ECO:0007669"/>
    <property type="project" value="UniProtKB-KW"/>
</dbReference>
<dbReference type="Gene3D" id="1.10.10.1100">
    <property type="entry name" value="BFD-like [2Fe-2S]-binding domain"/>
    <property type="match status" value="1"/>
</dbReference>
<reference evidence="2 3" key="2">
    <citation type="journal article" date="2014" name="Genome Announc.">
        <title>Complete Genome Sequence of Coprothermobacter proteolyticus DSM 5265.</title>
        <authorList>
            <person name="Alexiev A."/>
            <person name="Coil D.A."/>
            <person name="Badger J.H."/>
            <person name="Enticknap J."/>
            <person name="Ward N."/>
            <person name="Robb F.T."/>
            <person name="Eisen J.A."/>
        </authorList>
    </citation>
    <scope>NUCLEOTIDE SEQUENCE [LARGE SCALE GENOMIC DNA]</scope>
    <source>
        <strain evidence="3">ATCC 35245 / DSM 5265 / OCM 4 / BT</strain>
    </source>
</reference>
<keyword evidence="3" id="KW-1185">Reference proteome</keyword>
<dbReference type="InterPro" id="IPR007419">
    <property type="entry name" value="BFD-like_2Fe2S-bd_dom"/>
</dbReference>
<gene>
    <name evidence="2" type="ordered locus">COPRO5265_1207</name>
</gene>
<proteinExistence type="predicted"/>
<dbReference type="Pfam" id="PF04324">
    <property type="entry name" value="Fer2_BFD"/>
    <property type="match status" value="1"/>
</dbReference>
<dbReference type="OrthoDB" id="9801699at2"/>
<reference evidence="3" key="1">
    <citation type="submission" date="2008-08" db="EMBL/GenBank/DDBJ databases">
        <title>The complete genome sequence of Coprothermobacter proteolyticus strain ATCC 5245 / DSM 5265 / BT.</title>
        <authorList>
            <person name="Dodson R.J."/>
            <person name="Durkin A.S."/>
            <person name="Wu M."/>
            <person name="Eisen J."/>
            <person name="Sutton G."/>
        </authorList>
    </citation>
    <scope>NUCLEOTIDE SEQUENCE [LARGE SCALE GENOMIC DNA]</scope>
    <source>
        <strain evidence="3">ATCC 35245 / DSM 5265 / OCM 4 / BT</strain>
    </source>
</reference>
<dbReference type="KEGG" id="cpo:COPRO5265_1207"/>
<evidence type="ECO:0000313" key="3">
    <source>
        <dbReference type="Proteomes" id="UP000001732"/>
    </source>
</evidence>
<keyword evidence="2" id="KW-0560">Oxidoreductase</keyword>
<protein>
    <submittedName>
        <fullName evidence="2">Opine oxidase subunit A (Octopine oxidase subunit A)</fullName>
        <ecNumber evidence="2">1.-.-.-</ecNumber>
    </submittedName>
</protein>
<dbReference type="STRING" id="309798.COPRO5265_1207"/>
<feature type="domain" description="BFD-like [2Fe-2S]-binding" evidence="1">
    <location>
        <begin position="7"/>
        <end position="50"/>
    </location>
</feature>
<dbReference type="EC" id="1.-.-.-" evidence="2"/>
<sequence length="93" mass="10755">MNEENIVVCRCEDITLRELREAIKEGYDSWDKLKRYLRIGMGPCGGKTCRLLVFRELAMVKNVPISKLYVRKTVVRPPIRSVPFNALEKEASL</sequence>
<dbReference type="InterPro" id="IPR041854">
    <property type="entry name" value="BFD-like_2Fe2S-bd_dom_sf"/>
</dbReference>
<evidence type="ECO:0000313" key="2">
    <source>
        <dbReference type="EMBL" id="ACI16943.1"/>
    </source>
</evidence>
<dbReference type="Proteomes" id="UP000001732">
    <property type="component" value="Chromosome"/>
</dbReference>